<reference evidence="2" key="1">
    <citation type="journal article" date="2017" name="Nat. Ecol. Evol.">
        <title>Genome expansion and lineage-specific genetic innovations in the forest pathogenic fungi Armillaria.</title>
        <authorList>
            <person name="Sipos G."/>
            <person name="Prasanna A.N."/>
            <person name="Walter M.C."/>
            <person name="O'Connor E."/>
            <person name="Balint B."/>
            <person name="Krizsan K."/>
            <person name="Kiss B."/>
            <person name="Hess J."/>
            <person name="Varga T."/>
            <person name="Slot J."/>
            <person name="Riley R."/>
            <person name="Boka B."/>
            <person name="Rigling D."/>
            <person name="Barry K."/>
            <person name="Lee J."/>
            <person name="Mihaltcheva S."/>
            <person name="LaButti K."/>
            <person name="Lipzen A."/>
            <person name="Waldron R."/>
            <person name="Moloney N.M."/>
            <person name="Sperisen C."/>
            <person name="Kredics L."/>
            <person name="Vagvoelgyi C."/>
            <person name="Patrignani A."/>
            <person name="Fitzpatrick D."/>
            <person name="Nagy I."/>
            <person name="Doyle S."/>
            <person name="Anderson J.B."/>
            <person name="Grigoriev I.V."/>
            <person name="Gueldener U."/>
            <person name="Muensterkoetter M."/>
            <person name="Nagy L.G."/>
        </authorList>
    </citation>
    <scope>NUCLEOTIDE SEQUENCE [LARGE SCALE GENOMIC DNA]</scope>
    <source>
        <strain evidence="2">28-4</strain>
    </source>
</reference>
<sequence>MLRQSNLQGINIPGMRDRIITTLFADDTTVFLAQYDDFEELYMILDNWCMASGAKFNIEKMEILPIGVPSHHDTVYYHRNAAGLDMTGAQIPETIKIVRDGEPIRTLGAWVGNKIKQADVWTHTLDKIEENLKRWELGHPTMEGRHLIVLMVVSGMTQYLTKVQGMPADVERRLERHTQKFLWGDKNKINVNKETVYAPIEDGGRNLLDIPVRNEAITITWLRSYLNMGPKRPAWAYAVDAIIAHHTPSSEENVDITQRTNIFLRTWKTSMARLPADMKTMLKTAQKYNVCLDSLVLSQEICREMPIWYH</sequence>
<evidence type="ECO:0000313" key="1">
    <source>
        <dbReference type="EMBL" id="PBK59854.1"/>
    </source>
</evidence>
<dbReference type="STRING" id="1076256.A0A2H3ASZ6"/>
<dbReference type="AlphaFoldDB" id="A0A2H3ASZ6"/>
<feature type="non-terminal residue" evidence="1">
    <location>
        <position position="310"/>
    </location>
</feature>
<dbReference type="EMBL" id="KZ293496">
    <property type="protein sequence ID" value="PBK59854.1"/>
    <property type="molecule type" value="Genomic_DNA"/>
</dbReference>
<evidence type="ECO:0008006" key="3">
    <source>
        <dbReference type="Google" id="ProtNLM"/>
    </source>
</evidence>
<protein>
    <recommendedName>
        <fullName evidence="3">Reverse transcriptase domain-containing protein</fullName>
    </recommendedName>
</protein>
<organism evidence="1 2">
    <name type="scientific">Armillaria solidipes</name>
    <dbReference type="NCBI Taxonomy" id="1076256"/>
    <lineage>
        <taxon>Eukaryota</taxon>
        <taxon>Fungi</taxon>
        <taxon>Dikarya</taxon>
        <taxon>Basidiomycota</taxon>
        <taxon>Agaricomycotina</taxon>
        <taxon>Agaricomycetes</taxon>
        <taxon>Agaricomycetidae</taxon>
        <taxon>Agaricales</taxon>
        <taxon>Marasmiineae</taxon>
        <taxon>Physalacriaceae</taxon>
        <taxon>Armillaria</taxon>
    </lineage>
</organism>
<accession>A0A2H3ASZ6</accession>
<dbReference type="Proteomes" id="UP000218334">
    <property type="component" value="Unassembled WGS sequence"/>
</dbReference>
<evidence type="ECO:0000313" key="2">
    <source>
        <dbReference type="Proteomes" id="UP000218334"/>
    </source>
</evidence>
<proteinExistence type="predicted"/>
<name>A0A2H3ASZ6_9AGAR</name>
<gene>
    <name evidence="1" type="ORF">ARMSODRAFT_898788</name>
</gene>
<keyword evidence="2" id="KW-1185">Reference proteome</keyword>